<dbReference type="Proteomes" id="UP000461409">
    <property type="component" value="Unassembled WGS sequence"/>
</dbReference>
<organism evidence="2 3">
    <name type="scientific">Aurantiacibacter rhizosphaerae</name>
    <dbReference type="NCBI Taxonomy" id="2691582"/>
    <lineage>
        <taxon>Bacteria</taxon>
        <taxon>Pseudomonadati</taxon>
        <taxon>Pseudomonadota</taxon>
        <taxon>Alphaproteobacteria</taxon>
        <taxon>Sphingomonadales</taxon>
        <taxon>Erythrobacteraceae</taxon>
        <taxon>Aurantiacibacter</taxon>
    </lineage>
</organism>
<dbReference type="Pfam" id="PF13532">
    <property type="entry name" value="2OG-FeII_Oxy_2"/>
    <property type="match status" value="1"/>
</dbReference>
<dbReference type="Gene3D" id="2.60.120.590">
    <property type="entry name" value="Alpha-ketoglutarate-dependent dioxygenase AlkB-like"/>
    <property type="match status" value="1"/>
</dbReference>
<gene>
    <name evidence="2" type="ORF">GRF63_04970</name>
</gene>
<dbReference type="GO" id="GO:0070988">
    <property type="term" value="P:demethylation"/>
    <property type="evidence" value="ECO:0007669"/>
    <property type="project" value="InterPro"/>
</dbReference>
<reference evidence="2 3" key="2">
    <citation type="submission" date="2020-02" db="EMBL/GenBank/DDBJ databases">
        <title>Erythrobacter dongmakensis sp. nov., isolated from a tidal mudflat.</title>
        <authorList>
            <person name="Kim I.S."/>
        </authorList>
    </citation>
    <scope>NUCLEOTIDE SEQUENCE [LARGE SCALE GENOMIC DNA]</scope>
    <source>
        <strain evidence="2 3">GH3-10</strain>
    </source>
</reference>
<dbReference type="RefSeq" id="WP_160484839.1">
    <property type="nucleotide sequence ID" value="NZ_WUBR01000001.1"/>
</dbReference>
<protein>
    <submittedName>
        <fullName evidence="2">Alpha-ketoglutarate-dependent dioxygenase AlkB</fullName>
    </submittedName>
</protein>
<keyword evidence="2" id="KW-0223">Dioxygenase</keyword>
<dbReference type="EMBL" id="WUBR01000001">
    <property type="protein sequence ID" value="MWV27251.1"/>
    <property type="molecule type" value="Genomic_DNA"/>
</dbReference>
<dbReference type="PANTHER" id="PTHR12463:SF1">
    <property type="entry name" value="2-OXOGLUTARATE AND FE-DEPENDENT OXYGENASE FAMILY PROTEIN"/>
    <property type="match status" value="1"/>
</dbReference>
<reference evidence="2 3" key="1">
    <citation type="submission" date="2019-12" db="EMBL/GenBank/DDBJ databases">
        <authorList>
            <person name="Lee S.D."/>
        </authorList>
    </citation>
    <scope>NUCLEOTIDE SEQUENCE [LARGE SCALE GENOMIC DNA]</scope>
    <source>
        <strain evidence="2 3">GH3-10</strain>
    </source>
</reference>
<proteinExistence type="predicted"/>
<sequence length="194" mass="21824">MMPHQIDLFASENADTAPPIAGLQVVRDAISVEDEAALAARIDAAPLEPFRFGQWTGKRLTAYYGSAYDFQRGRTAPAPPLPTWLLELRHKLAPQFGLEAEALQQALLIRYDPGAGIGWHRDRPQYAEVLGLSLGAPAVMRLRQRRPDGTFRRHILPLPARGAYMLRGEARDGWEHSIAPMEDLRRSITFRTFR</sequence>
<dbReference type="InterPro" id="IPR032857">
    <property type="entry name" value="ALKBH4"/>
</dbReference>
<feature type="domain" description="Fe2OG dioxygenase" evidence="1">
    <location>
        <begin position="102"/>
        <end position="194"/>
    </location>
</feature>
<dbReference type="GO" id="GO:0051213">
    <property type="term" value="F:dioxygenase activity"/>
    <property type="evidence" value="ECO:0007669"/>
    <property type="project" value="UniProtKB-KW"/>
</dbReference>
<keyword evidence="2" id="KW-0560">Oxidoreductase</keyword>
<keyword evidence="3" id="KW-1185">Reference proteome</keyword>
<evidence type="ECO:0000259" key="1">
    <source>
        <dbReference type="PROSITE" id="PS51471"/>
    </source>
</evidence>
<evidence type="ECO:0000313" key="3">
    <source>
        <dbReference type="Proteomes" id="UP000461409"/>
    </source>
</evidence>
<dbReference type="PROSITE" id="PS51471">
    <property type="entry name" value="FE2OG_OXY"/>
    <property type="match status" value="1"/>
</dbReference>
<dbReference type="PANTHER" id="PTHR12463">
    <property type="entry name" value="OXYGENASE-RELATED"/>
    <property type="match status" value="1"/>
</dbReference>
<accession>A0A844X9Y2</accession>
<dbReference type="InterPro" id="IPR005123">
    <property type="entry name" value="Oxoglu/Fe-dep_dioxygenase_dom"/>
</dbReference>
<dbReference type="GO" id="GO:0032451">
    <property type="term" value="F:demethylase activity"/>
    <property type="evidence" value="ECO:0007669"/>
    <property type="project" value="TreeGrafter"/>
</dbReference>
<name>A0A844X9Y2_9SPHN</name>
<comment type="caution">
    <text evidence="2">The sequence shown here is derived from an EMBL/GenBank/DDBJ whole genome shotgun (WGS) entry which is preliminary data.</text>
</comment>
<dbReference type="InterPro" id="IPR037151">
    <property type="entry name" value="AlkB-like_sf"/>
</dbReference>
<dbReference type="InterPro" id="IPR027450">
    <property type="entry name" value="AlkB-like"/>
</dbReference>
<dbReference type="SUPFAM" id="SSF51197">
    <property type="entry name" value="Clavaminate synthase-like"/>
    <property type="match status" value="1"/>
</dbReference>
<dbReference type="AlphaFoldDB" id="A0A844X9Y2"/>
<evidence type="ECO:0000313" key="2">
    <source>
        <dbReference type="EMBL" id="MWV27251.1"/>
    </source>
</evidence>